<dbReference type="PANTHER" id="PTHR35136">
    <property type="entry name" value="CYCLOEUCALENOL CYCLOISOMERASE"/>
    <property type="match status" value="1"/>
</dbReference>
<accession>A0A317EB20</accession>
<evidence type="ECO:0000313" key="3">
    <source>
        <dbReference type="Proteomes" id="UP000245461"/>
    </source>
</evidence>
<protein>
    <recommendedName>
        <fullName evidence="4">Cycloeucalenol cycloisomerase</fullName>
    </recommendedName>
</protein>
<proteinExistence type="predicted"/>
<feature type="transmembrane region" description="Helical" evidence="1">
    <location>
        <begin position="78"/>
        <end position="97"/>
    </location>
</feature>
<keyword evidence="1" id="KW-0472">Membrane</keyword>
<gene>
    <name evidence="2" type="ORF">DKG74_09345</name>
</gene>
<keyword evidence="3" id="KW-1185">Reference proteome</keyword>
<evidence type="ECO:0008006" key="4">
    <source>
        <dbReference type="Google" id="ProtNLM"/>
    </source>
</evidence>
<dbReference type="OrthoDB" id="5503027at2"/>
<evidence type="ECO:0000313" key="2">
    <source>
        <dbReference type="EMBL" id="PWR24308.1"/>
    </source>
</evidence>
<feature type="transmembrane region" description="Helical" evidence="1">
    <location>
        <begin position="47"/>
        <end position="66"/>
    </location>
</feature>
<feature type="transmembrane region" description="Helical" evidence="1">
    <location>
        <begin position="132"/>
        <end position="152"/>
    </location>
</feature>
<dbReference type="PANTHER" id="PTHR35136:SF1">
    <property type="entry name" value="CYCLOEUCALENOL CYCLOISOMERASE"/>
    <property type="match status" value="1"/>
</dbReference>
<name>A0A317EB20_9PROT</name>
<organism evidence="2 3">
    <name type="scientific">Zavarzinia aquatilis</name>
    <dbReference type="NCBI Taxonomy" id="2211142"/>
    <lineage>
        <taxon>Bacteria</taxon>
        <taxon>Pseudomonadati</taxon>
        <taxon>Pseudomonadota</taxon>
        <taxon>Alphaproteobacteria</taxon>
        <taxon>Rhodospirillales</taxon>
        <taxon>Zavarziniaceae</taxon>
        <taxon>Zavarzinia</taxon>
    </lineage>
</organism>
<feature type="transmembrane region" description="Helical" evidence="1">
    <location>
        <begin position="18"/>
        <end position="35"/>
    </location>
</feature>
<dbReference type="Proteomes" id="UP000245461">
    <property type="component" value="Unassembled WGS sequence"/>
</dbReference>
<reference evidence="2 3" key="1">
    <citation type="submission" date="2018-05" db="EMBL/GenBank/DDBJ databases">
        <title>Zavarzinia sp. HR-AS.</title>
        <authorList>
            <person name="Lee Y."/>
            <person name="Jeon C.O."/>
        </authorList>
    </citation>
    <scope>NUCLEOTIDE SEQUENCE [LARGE SCALE GENOMIC DNA]</scope>
    <source>
        <strain evidence="2 3">HR-AS</strain>
    </source>
</reference>
<evidence type="ECO:0000256" key="1">
    <source>
        <dbReference type="SAM" id="Phobius"/>
    </source>
</evidence>
<feature type="transmembrane region" description="Helical" evidence="1">
    <location>
        <begin position="159"/>
        <end position="179"/>
    </location>
</feature>
<feature type="transmembrane region" description="Helical" evidence="1">
    <location>
        <begin position="202"/>
        <end position="224"/>
    </location>
</feature>
<sequence length="262" mass="29869">MAGSWFSANPDKAWVEKFFLAYSPLWMASMAMMMVTGWDRTFGDTALLLHAFGTALPALAVPALIARRYTDKPWHRAYWFKANLYLIVFGFFGNYFGSEYFFDVLGMVYVYPNATTNLDAALVGSGQQKVPLIMYAYTHVYFMTYHATANIVLRRLRALPGGVLLFPLLVFGIGYFWAFMETKAMANPLIAQSFYYQKMDVMLAYGSAIYAVYFIASFPIWYFLDERNDRVWSLTQTVAGGLSASMLTFYMLDFAARWVGSL</sequence>
<dbReference type="InterPro" id="IPR020532">
    <property type="entry name" value="Cycloeucalenol_cycloisomerase"/>
</dbReference>
<keyword evidence="1" id="KW-0812">Transmembrane</keyword>
<dbReference type="RefSeq" id="WP_109905008.1">
    <property type="nucleotide sequence ID" value="NZ_QGLE01000004.1"/>
</dbReference>
<comment type="caution">
    <text evidence="2">The sequence shown here is derived from an EMBL/GenBank/DDBJ whole genome shotgun (WGS) entry which is preliminary data.</text>
</comment>
<keyword evidence="1" id="KW-1133">Transmembrane helix</keyword>
<dbReference type="GO" id="GO:0047793">
    <property type="term" value="F:cycloeucalenol cycloisomerase activity"/>
    <property type="evidence" value="ECO:0007669"/>
    <property type="project" value="InterPro"/>
</dbReference>
<feature type="transmembrane region" description="Helical" evidence="1">
    <location>
        <begin position="231"/>
        <end position="252"/>
    </location>
</feature>
<dbReference type="AlphaFoldDB" id="A0A317EB20"/>
<dbReference type="EMBL" id="QGLE01000004">
    <property type="protein sequence ID" value="PWR24308.1"/>
    <property type="molecule type" value="Genomic_DNA"/>
</dbReference>